<organism evidence="2 3">
    <name type="scientific">Rossellomorea vietnamensis</name>
    <dbReference type="NCBI Taxonomy" id="218284"/>
    <lineage>
        <taxon>Bacteria</taxon>
        <taxon>Bacillati</taxon>
        <taxon>Bacillota</taxon>
        <taxon>Bacilli</taxon>
        <taxon>Bacillales</taxon>
        <taxon>Bacillaceae</taxon>
        <taxon>Rossellomorea</taxon>
    </lineage>
</organism>
<feature type="transmembrane region" description="Helical" evidence="1">
    <location>
        <begin position="42"/>
        <end position="60"/>
    </location>
</feature>
<evidence type="ECO:0000256" key="1">
    <source>
        <dbReference type="SAM" id="Phobius"/>
    </source>
</evidence>
<keyword evidence="1" id="KW-0812">Transmembrane</keyword>
<accession>A0A5D4KAU2</accession>
<evidence type="ECO:0000313" key="2">
    <source>
        <dbReference type="EMBL" id="TYR74491.1"/>
    </source>
</evidence>
<keyword evidence="1" id="KW-1133">Transmembrane helix</keyword>
<evidence type="ECO:0000313" key="3">
    <source>
        <dbReference type="Proteomes" id="UP000323317"/>
    </source>
</evidence>
<name>A0A5D4KAU2_9BACI</name>
<dbReference type="Proteomes" id="UP000323317">
    <property type="component" value="Unassembled WGS sequence"/>
</dbReference>
<protein>
    <submittedName>
        <fullName evidence="2">Uncharacterized protein</fullName>
    </submittedName>
</protein>
<dbReference type="EMBL" id="VTEH01000011">
    <property type="protein sequence ID" value="TYR74491.1"/>
    <property type="molecule type" value="Genomic_DNA"/>
</dbReference>
<proteinExistence type="predicted"/>
<dbReference type="AlphaFoldDB" id="A0A5D4KAU2"/>
<reference evidence="2 3" key="1">
    <citation type="submission" date="2019-08" db="EMBL/GenBank/DDBJ databases">
        <title>Bacillus genomes from the desert of Cuatro Cienegas, Coahuila.</title>
        <authorList>
            <person name="Olmedo-Alvarez G."/>
        </authorList>
    </citation>
    <scope>NUCLEOTIDE SEQUENCE [LARGE SCALE GENOMIC DNA]</scope>
    <source>
        <strain evidence="2 3">CH40_1T</strain>
    </source>
</reference>
<sequence length="63" mass="7062">MEAAYVSKEITFILVIVSMAIWVTVSREAVKPSKEIDWRKMITLLSVGSLSAFVITITLFQSL</sequence>
<comment type="caution">
    <text evidence="2">The sequence shown here is derived from an EMBL/GenBank/DDBJ whole genome shotgun (WGS) entry which is preliminary data.</text>
</comment>
<feature type="transmembrane region" description="Helical" evidence="1">
    <location>
        <begin position="12"/>
        <end position="30"/>
    </location>
</feature>
<keyword evidence="1" id="KW-0472">Membrane</keyword>
<gene>
    <name evidence="2" type="ORF">FZC79_13510</name>
</gene>